<name>A0A9P7DMA5_9AGAM</name>
<evidence type="ECO:0000313" key="2">
    <source>
        <dbReference type="Proteomes" id="UP000719766"/>
    </source>
</evidence>
<dbReference type="AlphaFoldDB" id="A0A9P7DMA5"/>
<protein>
    <submittedName>
        <fullName evidence="1">Uncharacterized protein</fullName>
    </submittedName>
</protein>
<sequence>MGLTEHWSHIDPRRAAADVERLVVMRLLELTKLQMSGLGYKLRTQISKALKTRANAICNALERYNKFAVQLDPPRPQLTWEKIAEYSFTGEFDLLHETDGQIHVKRWASPANHQAALQYFDAQRSKEELTRCDVEIVRLLTKMRDDEEDYMISLSKLRSTDPPLAAELHRRWTHLHNINAGHHDRIQQIQQLAGYTGSFSPGFRIGRPVQPFISTAHGSDNPELQDDGDGMPEEMGSAVLYILASQFKY</sequence>
<dbReference type="Proteomes" id="UP000719766">
    <property type="component" value="Unassembled WGS sequence"/>
</dbReference>
<accession>A0A9P7DMA5</accession>
<comment type="caution">
    <text evidence="1">The sequence shown here is derived from an EMBL/GenBank/DDBJ whole genome shotgun (WGS) entry which is preliminary data.</text>
</comment>
<organism evidence="1 2">
    <name type="scientific">Suillus plorans</name>
    <dbReference type="NCBI Taxonomy" id="116603"/>
    <lineage>
        <taxon>Eukaryota</taxon>
        <taxon>Fungi</taxon>
        <taxon>Dikarya</taxon>
        <taxon>Basidiomycota</taxon>
        <taxon>Agaricomycotina</taxon>
        <taxon>Agaricomycetes</taxon>
        <taxon>Agaricomycetidae</taxon>
        <taxon>Boletales</taxon>
        <taxon>Suillineae</taxon>
        <taxon>Suillaceae</taxon>
        <taxon>Suillus</taxon>
    </lineage>
</organism>
<dbReference type="EMBL" id="JABBWE010000014">
    <property type="protein sequence ID" value="KAG1798275.1"/>
    <property type="molecule type" value="Genomic_DNA"/>
</dbReference>
<dbReference type="OrthoDB" id="2687674at2759"/>
<keyword evidence="2" id="KW-1185">Reference proteome</keyword>
<proteinExistence type="predicted"/>
<evidence type="ECO:0000313" key="1">
    <source>
        <dbReference type="EMBL" id="KAG1798275.1"/>
    </source>
</evidence>
<dbReference type="GeneID" id="64598720"/>
<reference evidence="1" key="1">
    <citation type="journal article" date="2020" name="New Phytol.">
        <title>Comparative genomics reveals dynamic genome evolution in host specialist ectomycorrhizal fungi.</title>
        <authorList>
            <person name="Lofgren L.A."/>
            <person name="Nguyen N.H."/>
            <person name="Vilgalys R."/>
            <person name="Ruytinx J."/>
            <person name="Liao H.L."/>
            <person name="Branco S."/>
            <person name="Kuo A."/>
            <person name="LaButti K."/>
            <person name="Lipzen A."/>
            <person name="Andreopoulos W."/>
            <person name="Pangilinan J."/>
            <person name="Riley R."/>
            <person name="Hundley H."/>
            <person name="Na H."/>
            <person name="Barry K."/>
            <person name="Grigoriev I.V."/>
            <person name="Stajich J.E."/>
            <person name="Kennedy P.G."/>
        </authorList>
    </citation>
    <scope>NUCLEOTIDE SEQUENCE</scope>
    <source>
        <strain evidence="1">S12</strain>
    </source>
</reference>
<gene>
    <name evidence="1" type="ORF">HD556DRAFT_1430967</name>
</gene>
<dbReference type="RefSeq" id="XP_041163086.1">
    <property type="nucleotide sequence ID" value="XM_041304956.1"/>
</dbReference>